<organism evidence="2 3">
    <name type="scientific">Daphnia galeata</name>
    <dbReference type="NCBI Taxonomy" id="27404"/>
    <lineage>
        <taxon>Eukaryota</taxon>
        <taxon>Metazoa</taxon>
        <taxon>Ecdysozoa</taxon>
        <taxon>Arthropoda</taxon>
        <taxon>Crustacea</taxon>
        <taxon>Branchiopoda</taxon>
        <taxon>Diplostraca</taxon>
        <taxon>Cladocera</taxon>
        <taxon>Anomopoda</taxon>
        <taxon>Daphniidae</taxon>
        <taxon>Daphnia</taxon>
    </lineage>
</organism>
<keyword evidence="1" id="KW-0472">Membrane</keyword>
<dbReference type="Proteomes" id="UP000789390">
    <property type="component" value="Unassembled WGS sequence"/>
</dbReference>
<feature type="transmembrane region" description="Helical" evidence="1">
    <location>
        <begin position="173"/>
        <end position="198"/>
    </location>
</feature>
<proteinExistence type="predicted"/>
<evidence type="ECO:0000256" key="1">
    <source>
        <dbReference type="SAM" id="Phobius"/>
    </source>
</evidence>
<dbReference type="PANTHER" id="PTHR23320">
    <property type="entry name" value="MEMBRANE-SPANNING 4-DOMAINS SUBFAMILY A MS4A -RELATED"/>
    <property type="match status" value="1"/>
</dbReference>
<dbReference type="PANTHER" id="PTHR23320:SF173">
    <property type="entry name" value="MARVEL DOMAIN-CONTAINING PROTEIN-RELATED"/>
    <property type="match status" value="1"/>
</dbReference>
<gene>
    <name evidence="2" type="ORF">DGAL_LOCUS5615</name>
</gene>
<dbReference type="InterPro" id="IPR030417">
    <property type="entry name" value="MS4A"/>
</dbReference>
<feature type="transmembrane region" description="Helical" evidence="1">
    <location>
        <begin position="127"/>
        <end position="153"/>
    </location>
</feature>
<dbReference type="AlphaFoldDB" id="A0A8J2RID5"/>
<protein>
    <submittedName>
        <fullName evidence="2">Uncharacterized protein</fullName>
    </submittedName>
</protein>
<evidence type="ECO:0000313" key="3">
    <source>
        <dbReference type="Proteomes" id="UP000789390"/>
    </source>
</evidence>
<keyword evidence="1" id="KW-1133">Transmembrane helix</keyword>
<accession>A0A8J2RID5</accession>
<dbReference type="EMBL" id="CAKKLH010000101">
    <property type="protein sequence ID" value="CAH0103081.1"/>
    <property type="molecule type" value="Genomic_DNA"/>
</dbReference>
<dbReference type="OrthoDB" id="6351022at2759"/>
<comment type="caution">
    <text evidence="2">The sequence shown here is derived from an EMBL/GenBank/DDBJ whole genome shotgun (WGS) entry which is preliminary data.</text>
</comment>
<keyword evidence="3" id="KW-1185">Reference proteome</keyword>
<reference evidence="2" key="1">
    <citation type="submission" date="2021-11" db="EMBL/GenBank/DDBJ databases">
        <authorList>
            <person name="Schell T."/>
        </authorList>
    </citation>
    <scope>NUCLEOTIDE SEQUENCE</scope>
    <source>
        <strain evidence="2">M5</strain>
    </source>
</reference>
<name>A0A8J2RID5_9CRUS</name>
<feature type="transmembrane region" description="Helical" evidence="1">
    <location>
        <begin position="89"/>
        <end position="115"/>
    </location>
</feature>
<evidence type="ECO:0000313" key="2">
    <source>
        <dbReference type="EMBL" id="CAH0103081.1"/>
    </source>
</evidence>
<keyword evidence="1" id="KW-0812">Transmembrane</keyword>
<sequence>MQTYELLAETPNNEKMMDFPGRIYLRAEDDIHSAEHQTMLKKWIVEFERLSRQSFIFPVRHIRTFGYLFVVIGLLLMIIQITLSSIQNVYIPSLLGSGIWIGLLSLASGVVGIYAAQQKSSRHLLDFMVMTTVLNIFSAMVVILNTIGLEMYSRFCASGKANEWIGECGQATIILQSILVFLNVLLFLLTAFCGGFIGRTLDTSFQLRTPPLVIYYSQNPIEQVIQSEEQRTYKNIDTTSENRSYQRGDIASE</sequence>
<feature type="transmembrane region" description="Helical" evidence="1">
    <location>
        <begin position="65"/>
        <end position="83"/>
    </location>
</feature>